<keyword evidence="6" id="KW-0472">Membrane</keyword>
<feature type="domain" description="Rieske" evidence="7">
    <location>
        <begin position="91"/>
        <end position="176"/>
    </location>
</feature>
<evidence type="ECO:0000313" key="9">
    <source>
        <dbReference type="Proteomes" id="UP000664132"/>
    </source>
</evidence>
<keyword evidence="3" id="KW-0560">Oxidoreductase</keyword>
<dbReference type="CDD" id="cd03469">
    <property type="entry name" value="Rieske_RO_Alpha_N"/>
    <property type="match status" value="1"/>
</dbReference>
<dbReference type="PANTHER" id="PTHR43756">
    <property type="entry name" value="CHOLINE MONOOXYGENASE, CHLOROPLASTIC"/>
    <property type="match status" value="1"/>
</dbReference>
<proteinExistence type="predicted"/>
<evidence type="ECO:0000259" key="7">
    <source>
        <dbReference type="PROSITE" id="PS51296"/>
    </source>
</evidence>
<sequence>MDRSVVNLDRLLYILGVGILLAIAYALRSGVVEGLAQKTTKSFSRPKQADVAYDAQVAGTFDDLRRSPSWWTDGEIFELERRAIFCKTWLFMTHASRFQKPGDYRTFEIAGFSFVVILGKDKQLRTFHNVCRHRAYAVTKKESGSSTVLGCRYHGWSYDTKGKLVKAPEFDKVPGFDKEMNGLWEIKTAVSQSMVFVNFDAAANVAPLDLGDIETRLRKWSLSKMKSLDDWKVEGAFNWKLLGVCIPAWQTLDLHLTVPYRFLGNKGGKGAAILDHDFVFPLGNEPR</sequence>
<keyword evidence="2" id="KW-0479">Metal-binding</keyword>
<keyword evidence="6" id="KW-1133">Transmembrane helix</keyword>
<evidence type="ECO:0000256" key="5">
    <source>
        <dbReference type="ARBA" id="ARBA00023014"/>
    </source>
</evidence>
<dbReference type="InterPro" id="IPR001663">
    <property type="entry name" value="Rng_hydr_dOase-A"/>
</dbReference>
<dbReference type="AlphaFoldDB" id="A0A8H7WI45"/>
<dbReference type="InterPro" id="IPR036922">
    <property type="entry name" value="Rieske_2Fe-2S_sf"/>
</dbReference>
<dbReference type="Gene3D" id="3.90.380.10">
    <property type="entry name" value="Naphthalene 1,2-dioxygenase Alpha Subunit, Chain A, domain 1"/>
    <property type="match status" value="1"/>
</dbReference>
<dbReference type="InterPro" id="IPR017941">
    <property type="entry name" value="Rieske_2Fe-2S"/>
</dbReference>
<dbReference type="SUPFAM" id="SSF50022">
    <property type="entry name" value="ISP domain"/>
    <property type="match status" value="1"/>
</dbReference>
<gene>
    <name evidence="8" type="ORF">IFR04_001474</name>
</gene>
<organism evidence="8 9">
    <name type="scientific">Cadophora malorum</name>
    <dbReference type="NCBI Taxonomy" id="108018"/>
    <lineage>
        <taxon>Eukaryota</taxon>
        <taxon>Fungi</taxon>
        <taxon>Dikarya</taxon>
        <taxon>Ascomycota</taxon>
        <taxon>Pezizomycotina</taxon>
        <taxon>Leotiomycetes</taxon>
        <taxon>Helotiales</taxon>
        <taxon>Ploettnerulaceae</taxon>
        <taxon>Cadophora</taxon>
    </lineage>
</organism>
<keyword evidence="5" id="KW-0411">Iron-sulfur</keyword>
<keyword evidence="4" id="KW-0408">Iron</keyword>
<accession>A0A8H7WI45</accession>
<evidence type="ECO:0000256" key="3">
    <source>
        <dbReference type="ARBA" id="ARBA00023002"/>
    </source>
</evidence>
<dbReference type="GO" id="GO:0051537">
    <property type="term" value="F:2 iron, 2 sulfur cluster binding"/>
    <property type="evidence" value="ECO:0007669"/>
    <property type="project" value="UniProtKB-KW"/>
</dbReference>
<name>A0A8H7WI45_9HELO</name>
<dbReference type="PROSITE" id="PS51296">
    <property type="entry name" value="RIESKE"/>
    <property type="match status" value="1"/>
</dbReference>
<dbReference type="Gene3D" id="2.102.10.10">
    <property type="entry name" value="Rieske [2Fe-2S] iron-sulphur domain"/>
    <property type="match status" value="1"/>
</dbReference>
<dbReference type="Proteomes" id="UP000664132">
    <property type="component" value="Unassembled WGS sequence"/>
</dbReference>
<dbReference type="PANTHER" id="PTHR43756:SF6">
    <property type="entry name" value="CLUSTER-BINDING PROTEIN, PUTATIVE (AFU_ORTHOLOGUE AFUA_6G03920)-RELATED"/>
    <property type="match status" value="1"/>
</dbReference>
<keyword evidence="6" id="KW-0812">Transmembrane</keyword>
<evidence type="ECO:0000313" key="8">
    <source>
        <dbReference type="EMBL" id="KAG4425324.1"/>
    </source>
</evidence>
<dbReference type="GO" id="GO:0016491">
    <property type="term" value="F:oxidoreductase activity"/>
    <property type="evidence" value="ECO:0007669"/>
    <property type="project" value="UniProtKB-KW"/>
</dbReference>
<dbReference type="EMBL" id="JAFJYH010000011">
    <property type="protein sequence ID" value="KAG4425324.1"/>
    <property type="molecule type" value="Genomic_DNA"/>
</dbReference>
<dbReference type="OrthoDB" id="426882at2759"/>
<evidence type="ECO:0000256" key="6">
    <source>
        <dbReference type="SAM" id="Phobius"/>
    </source>
</evidence>
<dbReference type="GO" id="GO:0046872">
    <property type="term" value="F:metal ion binding"/>
    <property type="evidence" value="ECO:0007669"/>
    <property type="project" value="UniProtKB-KW"/>
</dbReference>
<evidence type="ECO:0000256" key="2">
    <source>
        <dbReference type="ARBA" id="ARBA00022723"/>
    </source>
</evidence>
<feature type="transmembrane region" description="Helical" evidence="6">
    <location>
        <begin position="12"/>
        <end position="36"/>
    </location>
</feature>
<dbReference type="PRINTS" id="PR00090">
    <property type="entry name" value="RNGDIOXGNASE"/>
</dbReference>
<evidence type="ECO:0000256" key="1">
    <source>
        <dbReference type="ARBA" id="ARBA00022714"/>
    </source>
</evidence>
<protein>
    <recommendedName>
        <fullName evidence="7">Rieske domain-containing protein</fullName>
    </recommendedName>
</protein>
<dbReference type="Pfam" id="PF00355">
    <property type="entry name" value="Rieske"/>
    <property type="match status" value="1"/>
</dbReference>
<reference evidence="8" key="1">
    <citation type="submission" date="2021-02" db="EMBL/GenBank/DDBJ databases">
        <title>Genome sequence Cadophora malorum strain M34.</title>
        <authorList>
            <person name="Stefanovic E."/>
            <person name="Vu D."/>
            <person name="Scully C."/>
            <person name="Dijksterhuis J."/>
            <person name="Roader J."/>
            <person name="Houbraken J."/>
        </authorList>
    </citation>
    <scope>NUCLEOTIDE SEQUENCE</scope>
    <source>
        <strain evidence="8">M34</strain>
    </source>
</reference>
<comment type="caution">
    <text evidence="8">The sequence shown here is derived from an EMBL/GenBank/DDBJ whole genome shotgun (WGS) entry which is preliminary data.</text>
</comment>
<keyword evidence="1" id="KW-0001">2Fe-2S</keyword>
<keyword evidence="9" id="KW-1185">Reference proteome</keyword>
<evidence type="ECO:0000256" key="4">
    <source>
        <dbReference type="ARBA" id="ARBA00023004"/>
    </source>
</evidence>